<dbReference type="InterPro" id="IPR051405">
    <property type="entry name" value="phD/YefM_antitoxin"/>
</dbReference>
<dbReference type="PANTHER" id="PTHR33713:SF10">
    <property type="entry name" value="ANTITOXIN YAFN"/>
    <property type="match status" value="1"/>
</dbReference>
<evidence type="ECO:0000313" key="5">
    <source>
        <dbReference type="Proteomes" id="UP001293718"/>
    </source>
</evidence>
<evidence type="ECO:0000256" key="1">
    <source>
        <dbReference type="ARBA" id="ARBA00009981"/>
    </source>
</evidence>
<gene>
    <name evidence="4" type="ORF">SM757_11105</name>
</gene>
<organism evidence="4 5">
    <name type="scientific">Azohydromonas lata</name>
    <dbReference type="NCBI Taxonomy" id="45677"/>
    <lineage>
        <taxon>Bacteria</taxon>
        <taxon>Pseudomonadati</taxon>
        <taxon>Pseudomonadota</taxon>
        <taxon>Betaproteobacteria</taxon>
        <taxon>Burkholderiales</taxon>
        <taxon>Sphaerotilaceae</taxon>
        <taxon>Azohydromonas</taxon>
    </lineage>
</organism>
<dbReference type="Gene3D" id="3.40.1620.10">
    <property type="entry name" value="YefM-like domain"/>
    <property type="match status" value="1"/>
</dbReference>
<accession>A0ABU5IDR6</accession>
<dbReference type="RefSeq" id="WP_259375543.1">
    <property type="nucleotide sequence ID" value="NZ_JAXOJX010000014.1"/>
</dbReference>
<comment type="caution">
    <text evidence="4">The sequence shown here is derived from an EMBL/GenBank/DDBJ whole genome shotgun (WGS) entry which is preliminary data.</text>
</comment>
<reference evidence="4 5" key="1">
    <citation type="submission" date="2023-11" db="EMBL/GenBank/DDBJ databases">
        <title>Draft genome of Azohydromonas lata strain H1 (DSM1123), a polyhydroxyalkanoate producer.</title>
        <authorList>
            <person name="Traversa D."/>
            <person name="D'Addabbo P."/>
            <person name="Pazzani C."/>
            <person name="Manzari C."/>
            <person name="Chiara M."/>
            <person name="Scrascia M."/>
        </authorList>
    </citation>
    <scope>NUCLEOTIDE SEQUENCE [LARGE SCALE GENOMIC DNA]</scope>
    <source>
        <strain evidence="4 5">H1</strain>
    </source>
</reference>
<dbReference type="Pfam" id="PF02604">
    <property type="entry name" value="PhdYeFM_antitox"/>
    <property type="match status" value="1"/>
</dbReference>
<comment type="function">
    <text evidence="2">Antitoxin component of a type II toxin-antitoxin (TA) system.</text>
</comment>
<feature type="region of interest" description="Disordered" evidence="3">
    <location>
        <begin position="72"/>
        <end position="92"/>
    </location>
</feature>
<dbReference type="PANTHER" id="PTHR33713">
    <property type="entry name" value="ANTITOXIN YAFN-RELATED"/>
    <property type="match status" value="1"/>
</dbReference>
<evidence type="ECO:0000256" key="3">
    <source>
        <dbReference type="SAM" id="MobiDB-lite"/>
    </source>
</evidence>
<dbReference type="NCBIfam" id="TIGR01552">
    <property type="entry name" value="phd_fam"/>
    <property type="match status" value="1"/>
</dbReference>
<dbReference type="EMBL" id="JAXOJX010000014">
    <property type="protein sequence ID" value="MDZ5457118.1"/>
    <property type="molecule type" value="Genomic_DNA"/>
</dbReference>
<keyword evidence="5" id="KW-1185">Reference proteome</keyword>
<comment type="similarity">
    <text evidence="1 2">Belongs to the phD/YefM antitoxin family.</text>
</comment>
<dbReference type="InterPro" id="IPR006442">
    <property type="entry name" value="Antitoxin_Phd/YefM"/>
</dbReference>
<evidence type="ECO:0000313" key="4">
    <source>
        <dbReference type="EMBL" id="MDZ5457118.1"/>
    </source>
</evidence>
<name>A0ABU5IDR6_9BURK</name>
<protein>
    <recommendedName>
        <fullName evidence="2">Antitoxin</fullName>
    </recommendedName>
</protein>
<dbReference type="SUPFAM" id="SSF143120">
    <property type="entry name" value="YefM-like"/>
    <property type="match status" value="1"/>
</dbReference>
<evidence type="ECO:0000256" key="2">
    <source>
        <dbReference type="RuleBase" id="RU362080"/>
    </source>
</evidence>
<dbReference type="Proteomes" id="UP001293718">
    <property type="component" value="Unassembled WGS sequence"/>
</dbReference>
<dbReference type="InterPro" id="IPR036165">
    <property type="entry name" value="YefM-like_sf"/>
</dbReference>
<proteinExistence type="inferred from homology"/>
<sequence length="92" mass="10373">MQTLPLTDVRAHLADTLREAESAQEPVVISRRGQPAGVLMSWSQYQRLAVEHEGFAARLQHWRAEHVDGVDERDPFADVRDAGAGRDVEWPL</sequence>